<name>A0A0H3G7K9_ZYMMA</name>
<evidence type="ECO:0000259" key="1">
    <source>
        <dbReference type="PROSITE" id="PS50983"/>
    </source>
</evidence>
<dbReference type="InterPro" id="IPR050902">
    <property type="entry name" value="ABC_Transporter_SBP"/>
</dbReference>
<evidence type="ECO:0000313" key="2">
    <source>
        <dbReference type="EMBL" id="AEH63131.1"/>
    </source>
</evidence>
<dbReference type="PROSITE" id="PS50983">
    <property type="entry name" value="FE_B12_PBP"/>
    <property type="match status" value="1"/>
</dbReference>
<dbReference type="PANTHER" id="PTHR30535">
    <property type="entry name" value="VITAMIN B12-BINDING PROTEIN"/>
    <property type="match status" value="1"/>
</dbReference>
<dbReference type="InterPro" id="IPR002491">
    <property type="entry name" value="ABC_transptr_periplasmic_BD"/>
</dbReference>
<dbReference type="EMBL" id="CP002850">
    <property type="protein sequence ID" value="AEH63131.1"/>
    <property type="molecule type" value="Genomic_DNA"/>
</dbReference>
<dbReference type="eggNOG" id="COG0614">
    <property type="taxonomic scope" value="Bacteria"/>
</dbReference>
<feature type="domain" description="Fe/B12 periplasmic-binding" evidence="1">
    <location>
        <begin position="48"/>
        <end position="310"/>
    </location>
</feature>
<dbReference type="Gene3D" id="3.40.50.1980">
    <property type="entry name" value="Nitrogenase molybdenum iron protein domain"/>
    <property type="match status" value="2"/>
</dbReference>
<accession>A0A0H3G7K9</accession>
<reference evidence="2 3" key="1">
    <citation type="journal article" date="2011" name="J. Bacteriol.">
        <title>Genome sequence of the ethanol-producing Zymomonas mobilis subsp. mobilis lectotype strain ATCC 10988.</title>
        <authorList>
            <person name="Pappas K.M."/>
            <person name="Kouvelis V.N."/>
            <person name="Saunders E."/>
            <person name="Brettin T.S."/>
            <person name="Bruce D."/>
            <person name="Detter C."/>
            <person name="Balakireva M."/>
            <person name="Han C.S."/>
            <person name="Savvakis G."/>
            <person name="Kyrpides N.C."/>
            <person name="Typas M.A."/>
        </authorList>
    </citation>
    <scope>NUCLEOTIDE SEQUENCE [LARGE SCALE GENOMIC DNA]</scope>
    <source>
        <strain evidence="3">ATCC 10988 / DSM 424 / CCUG 17860 / LMG 404 / NCIMB 8938 / NRRL B-806 / ZM1</strain>
    </source>
</reference>
<dbReference type="AlphaFoldDB" id="A0A0H3G7K9"/>
<dbReference type="SUPFAM" id="SSF53807">
    <property type="entry name" value="Helical backbone' metal receptor"/>
    <property type="match status" value="1"/>
</dbReference>
<dbReference type="Pfam" id="PF01497">
    <property type="entry name" value="Peripla_BP_2"/>
    <property type="match status" value="1"/>
</dbReference>
<sequence length="349" mass="38448" precursor="true">MFGVTAIIVIVVALLFWSGYHASTPTVSGRKVTDSRGHQVVIPDHPQHFADLWYPIDEVMVMLGASDKITVTVGNKPLLPWLFHMAPDLKKAIAIKGLVPNVETLKAAHIDIAITSSNSPATPIVERSGIPVIEAGFTDTASLQKSISLLAEMVNTDDARKAAQDYTNQLQQVVASVSSKTNSLAVTDRPRVLHIQSLSPLQVDGDKSIINEWITVAGGRNAAEAITGNKKIISSEQLAQWNPDIIILGRSCRDRPKKDGSPLSSVWYDLRAVKEGRVYRNPAGAFAWDRYGLEYPLQLQWAAQLFHPALFPSLDIRQETTNFYKRYLHYTPSHEEVEAILAALPPKDA</sequence>
<proteinExistence type="predicted"/>
<dbReference type="PANTHER" id="PTHR30535:SF34">
    <property type="entry name" value="MOLYBDATE-BINDING PROTEIN MOLA"/>
    <property type="match status" value="1"/>
</dbReference>
<dbReference type="KEGG" id="zmm:Zmob_1308"/>
<dbReference type="OrthoDB" id="9775594at2"/>
<dbReference type="Proteomes" id="UP000001494">
    <property type="component" value="Chromosome"/>
</dbReference>
<evidence type="ECO:0000313" key="3">
    <source>
        <dbReference type="Proteomes" id="UP000001494"/>
    </source>
</evidence>
<dbReference type="HOGENOM" id="CLU_038034_13_2_5"/>
<organism evidence="2 3">
    <name type="scientific">Zymomonas mobilis subsp. mobilis (strain ATCC 10988 / DSM 424 / LMG 404 / NCIMB 8938 / NRRL B-806 / ZM1)</name>
    <dbReference type="NCBI Taxonomy" id="555217"/>
    <lineage>
        <taxon>Bacteria</taxon>
        <taxon>Pseudomonadati</taxon>
        <taxon>Pseudomonadota</taxon>
        <taxon>Alphaproteobacteria</taxon>
        <taxon>Sphingomonadales</taxon>
        <taxon>Zymomonadaceae</taxon>
        <taxon>Zymomonas</taxon>
    </lineage>
</organism>
<protein>
    <submittedName>
        <fullName evidence="2">Periplasmic binding protein</fullName>
    </submittedName>
</protein>
<gene>
    <name evidence="2" type="ordered locus">Zmob_1308</name>
</gene>